<dbReference type="PANTHER" id="PTHR37984">
    <property type="entry name" value="PROTEIN CBG26694"/>
    <property type="match status" value="1"/>
</dbReference>
<evidence type="ECO:0000259" key="2">
    <source>
        <dbReference type="PROSITE" id="PS50994"/>
    </source>
</evidence>
<dbReference type="Proteomes" id="UP001529510">
    <property type="component" value="Unassembled WGS sequence"/>
</dbReference>
<feature type="non-terminal residue" evidence="3">
    <location>
        <position position="1"/>
    </location>
</feature>
<dbReference type="Pfam" id="PF00665">
    <property type="entry name" value="rve"/>
    <property type="match status" value="1"/>
</dbReference>
<feature type="domain" description="Integrase catalytic" evidence="2">
    <location>
        <begin position="87"/>
        <end position="178"/>
    </location>
</feature>
<dbReference type="PROSITE" id="PS50994">
    <property type="entry name" value="INTEGRASE"/>
    <property type="match status" value="1"/>
</dbReference>
<gene>
    <name evidence="3" type="ORF">M9458_041671</name>
</gene>
<name>A0ABD0NJX7_CIRMR</name>
<dbReference type="InterPro" id="IPR001584">
    <property type="entry name" value="Integrase_cat-core"/>
</dbReference>
<dbReference type="Gene3D" id="3.30.420.10">
    <property type="entry name" value="Ribonuclease H-like superfamily/Ribonuclease H"/>
    <property type="match status" value="1"/>
</dbReference>
<keyword evidence="4" id="KW-1185">Reference proteome</keyword>
<sequence length="178" mass="19750">NLLPREVQKGISSFLPLYDTPFWTRCIPPRDLGIQAATEPSRSSRTVTGWWPNMAQDVARYVKGCLVCAITSTPHHLPEGKLVPLPIPRQPWSHLGIDFTTDLPPSNGCTTIFVVVDQFSKACMLIPLHGLPTALEAAEALFQHLFRNFGLPEDIVSDQGPQFISRAWLGFFQLLGVS</sequence>
<dbReference type="InterPro" id="IPR036397">
    <property type="entry name" value="RNaseH_sf"/>
</dbReference>
<dbReference type="AlphaFoldDB" id="A0ABD0NJX7"/>
<reference evidence="3 4" key="1">
    <citation type="submission" date="2024-05" db="EMBL/GenBank/DDBJ databases">
        <title>Genome sequencing and assembly of Indian major carp, Cirrhinus mrigala (Hamilton, 1822).</title>
        <authorList>
            <person name="Mohindra V."/>
            <person name="Chowdhury L.M."/>
            <person name="Lal K."/>
            <person name="Jena J.K."/>
        </authorList>
    </citation>
    <scope>NUCLEOTIDE SEQUENCE [LARGE SCALE GENOMIC DNA]</scope>
    <source>
        <strain evidence="3">CM1030</strain>
        <tissue evidence="3">Blood</tissue>
    </source>
</reference>
<dbReference type="InterPro" id="IPR050951">
    <property type="entry name" value="Retrovirus_Pol_polyprotein"/>
</dbReference>
<dbReference type="EMBL" id="JAMKFB020000021">
    <property type="protein sequence ID" value="KAL0162275.1"/>
    <property type="molecule type" value="Genomic_DNA"/>
</dbReference>
<evidence type="ECO:0000313" key="4">
    <source>
        <dbReference type="Proteomes" id="UP001529510"/>
    </source>
</evidence>
<dbReference type="InterPro" id="IPR041588">
    <property type="entry name" value="Integrase_H2C2"/>
</dbReference>
<dbReference type="Pfam" id="PF17921">
    <property type="entry name" value="Integrase_H2C2"/>
    <property type="match status" value="1"/>
</dbReference>
<evidence type="ECO:0000313" key="3">
    <source>
        <dbReference type="EMBL" id="KAL0162275.1"/>
    </source>
</evidence>
<comment type="caution">
    <text evidence="3">The sequence shown here is derived from an EMBL/GenBank/DDBJ whole genome shotgun (WGS) entry which is preliminary data.</text>
</comment>
<feature type="non-terminal residue" evidence="3">
    <location>
        <position position="178"/>
    </location>
</feature>
<evidence type="ECO:0000256" key="1">
    <source>
        <dbReference type="ARBA" id="ARBA00039658"/>
    </source>
</evidence>
<dbReference type="PANTHER" id="PTHR37984:SF5">
    <property type="entry name" value="PROTEIN NYNRIN-LIKE"/>
    <property type="match status" value="1"/>
</dbReference>
<organism evidence="3 4">
    <name type="scientific">Cirrhinus mrigala</name>
    <name type="common">Mrigala</name>
    <dbReference type="NCBI Taxonomy" id="683832"/>
    <lineage>
        <taxon>Eukaryota</taxon>
        <taxon>Metazoa</taxon>
        <taxon>Chordata</taxon>
        <taxon>Craniata</taxon>
        <taxon>Vertebrata</taxon>
        <taxon>Euteleostomi</taxon>
        <taxon>Actinopterygii</taxon>
        <taxon>Neopterygii</taxon>
        <taxon>Teleostei</taxon>
        <taxon>Ostariophysi</taxon>
        <taxon>Cypriniformes</taxon>
        <taxon>Cyprinidae</taxon>
        <taxon>Labeoninae</taxon>
        <taxon>Labeonini</taxon>
        <taxon>Cirrhinus</taxon>
    </lineage>
</organism>
<accession>A0ABD0NJX7</accession>
<protein>
    <recommendedName>
        <fullName evidence="1">Gypsy retrotransposon integrase-like protein 1</fullName>
    </recommendedName>
</protein>
<dbReference type="Gene3D" id="1.10.340.70">
    <property type="match status" value="1"/>
</dbReference>
<dbReference type="InterPro" id="IPR012337">
    <property type="entry name" value="RNaseH-like_sf"/>
</dbReference>
<proteinExistence type="predicted"/>
<dbReference type="SUPFAM" id="SSF53098">
    <property type="entry name" value="Ribonuclease H-like"/>
    <property type="match status" value="1"/>
</dbReference>